<dbReference type="InterPro" id="IPR035979">
    <property type="entry name" value="RBD_domain_sf"/>
</dbReference>
<dbReference type="OrthoDB" id="436308at2759"/>
<reference evidence="2" key="2">
    <citation type="submission" date="2024-04" db="EMBL/GenBank/DDBJ databases">
        <authorList>
            <person name="Chen Y."/>
            <person name="Shah S."/>
            <person name="Dougan E. K."/>
            <person name="Thang M."/>
            <person name="Chan C."/>
        </authorList>
    </citation>
    <scope>NUCLEOTIDE SEQUENCE [LARGE SCALE GENOMIC DNA]</scope>
</reference>
<evidence type="ECO:0000313" key="3">
    <source>
        <dbReference type="EMBL" id="CAL4794296.1"/>
    </source>
</evidence>
<evidence type="ECO:0000313" key="1">
    <source>
        <dbReference type="EMBL" id="CAI4006984.1"/>
    </source>
</evidence>
<proteinExistence type="predicted"/>
<dbReference type="EMBL" id="CAMXCT030003940">
    <property type="protein sequence ID" value="CAL4794296.1"/>
    <property type="molecule type" value="Genomic_DNA"/>
</dbReference>
<evidence type="ECO:0000313" key="4">
    <source>
        <dbReference type="Proteomes" id="UP001152797"/>
    </source>
</evidence>
<dbReference type="Proteomes" id="UP001152797">
    <property type="component" value="Unassembled WGS sequence"/>
</dbReference>
<name>A0A9P1DA58_9DINO</name>
<protein>
    <submittedName>
        <fullName evidence="3">CCHC-type domain-containing protein</fullName>
    </submittedName>
</protein>
<sequence>MAAADLWLEPGEDPQRVTDKLTEMANEKERSASLLRLAEEDLVQFMVKLSVEGFPQAVKVRRMQKYSGTILRSPEWNRDSPEDPWKPGLAVCQEIGHYGGSSEVLIRQDACGQICFQSGDKVTFCIPQAAEPGALPEAKLVMLSHTDRPAGSVLACCRIHLPRPGAGEGKPQPAPLSLDLHAFASKVVLSGLSIDVGEAELMRFFSKQGATKGIVAHARGCSFASITFPSAADIATFLGRDAHAFADDKETRIALLLNRVPMNSHSCSEQARLPALPAPSLRPGEEPSAVIINWTPLQLAIGY</sequence>
<dbReference type="EMBL" id="CAMXCT020003940">
    <property type="protein sequence ID" value="CAL1160359.1"/>
    <property type="molecule type" value="Genomic_DNA"/>
</dbReference>
<organism evidence="1">
    <name type="scientific">Cladocopium goreaui</name>
    <dbReference type="NCBI Taxonomy" id="2562237"/>
    <lineage>
        <taxon>Eukaryota</taxon>
        <taxon>Sar</taxon>
        <taxon>Alveolata</taxon>
        <taxon>Dinophyceae</taxon>
        <taxon>Suessiales</taxon>
        <taxon>Symbiodiniaceae</taxon>
        <taxon>Cladocopium</taxon>
    </lineage>
</organism>
<gene>
    <name evidence="1" type="ORF">C1SCF055_LOCUS32577</name>
</gene>
<comment type="caution">
    <text evidence="1">The sequence shown here is derived from an EMBL/GenBank/DDBJ whole genome shotgun (WGS) entry which is preliminary data.</text>
</comment>
<evidence type="ECO:0000313" key="2">
    <source>
        <dbReference type="EMBL" id="CAL1160359.1"/>
    </source>
</evidence>
<accession>A0A9P1DA58</accession>
<dbReference type="GO" id="GO:0003676">
    <property type="term" value="F:nucleic acid binding"/>
    <property type="evidence" value="ECO:0007669"/>
    <property type="project" value="InterPro"/>
</dbReference>
<reference evidence="1" key="1">
    <citation type="submission" date="2022-10" db="EMBL/GenBank/DDBJ databases">
        <authorList>
            <person name="Chen Y."/>
            <person name="Dougan E. K."/>
            <person name="Chan C."/>
            <person name="Rhodes N."/>
            <person name="Thang M."/>
        </authorList>
    </citation>
    <scope>NUCLEOTIDE SEQUENCE</scope>
</reference>
<keyword evidence="4" id="KW-1185">Reference proteome</keyword>
<feature type="non-terminal residue" evidence="1">
    <location>
        <position position="1"/>
    </location>
</feature>
<dbReference type="AlphaFoldDB" id="A0A9P1DA58"/>
<dbReference type="SUPFAM" id="SSF54928">
    <property type="entry name" value="RNA-binding domain, RBD"/>
    <property type="match status" value="1"/>
</dbReference>
<dbReference type="EMBL" id="CAMXCT010003940">
    <property type="protein sequence ID" value="CAI4006984.1"/>
    <property type="molecule type" value="Genomic_DNA"/>
</dbReference>